<keyword evidence="7" id="KW-0325">Glycoprotein</keyword>
<comment type="subcellular location">
    <subcellularLocation>
        <location evidence="1">Cell membrane</location>
        <topology evidence="1">Lipid-anchor</topology>
        <topology evidence="1">GPI-anchor</topology>
    </subcellularLocation>
</comment>
<evidence type="ECO:0000256" key="1">
    <source>
        <dbReference type="ARBA" id="ARBA00004609"/>
    </source>
</evidence>
<evidence type="ECO:0000256" key="4">
    <source>
        <dbReference type="ARBA" id="ARBA00022729"/>
    </source>
</evidence>
<evidence type="ECO:0000259" key="11">
    <source>
        <dbReference type="PROSITE" id="PS51485"/>
    </source>
</evidence>
<dbReference type="Gene3D" id="2.60.40.420">
    <property type="entry name" value="Cupredoxins - blue copper proteins"/>
    <property type="match status" value="1"/>
</dbReference>
<protein>
    <submittedName>
        <fullName evidence="13">Early nodulin-like protein 3</fullName>
    </submittedName>
</protein>
<keyword evidence="4 10" id="KW-0732">Signal</keyword>
<feature type="chain" id="PRO_5010215362" evidence="10">
    <location>
        <begin position="24"/>
        <end position="178"/>
    </location>
</feature>
<dbReference type="OrthoDB" id="1937044at2759"/>
<organism evidence="12 13">
    <name type="scientific">Cicer arietinum</name>
    <name type="common">Chickpea</name>
    <name type="synonym">Garbanzo</name>
    <dbReference type="NCBI Taxonomy" id="3827"/>
    <lineage>
        <taxon>Eukaryota</taxon>
        <taxon>Viridiplantae</taxon>
        <taxon>Streptophyta</taxon>
        <taxon>Embryophyta</taxon>
        <taxon>Tracheophyta</taxon>
        <taxon>Spermatophyta</taxon>
        <taxon>Magnoliopsida</taxon>
        <taxon>eudicotyledons</taxon>
        <taxon>Gunneridae</taxon>
        <taxon>Pentapetalae</taxon>
        <taxon>rosids</taxon>
        <taxon>fabids</taxon>
        <taxon>Fabales</taxon>
        <taxon>Fabaceae</taxon>
        <taxon>Papilionoideae</taxon>
        <taxon>50 kb inversion clade</taxon>
        <taxon>NPAAA clade</taxon>
        <taxon>Hologalegina</taxon>
        <taxon>IRL clade</taxon>
        <taxon>Cicereae</taxon>
        <taxon>Cicer</taxon>
    </lineage>
</organism>
<dbReference type="PaxDb" id="3827-XP_004498804.1"/>
<dbReference type="AlphaFoldDB" id="A0A1S2Y4S1"/>
<dbReference type="CDD" id="cd11019">
    <property type="entry name" value="OsENODL1_like"/>
    <property type="match status" value="1"/>
</dbReference>
<evidence type="ECO:0000313" key="12">
    <source>
        <dbReference type="Proteomes" id="UP000087171"/>
    </source>
</evidence>
<dbReference type="KEGG" id="cam:101505878"/>
<dbReference type="InterPro" id="IPR039391">
    <property type="entry name" value="Phytocyanin-like"/>
</dbReference>
<dbReference type="InterPro" id="IPR003245">
    <property type="entry name" value="Phytocyanin_dom"/>
</dbReference>
<reference evidence="13" key="2">
    <citation type="submission" date="2025-08" db="UniProtKB">
        <authorList>
            <consortium name="RefSeq"/>
        </authorList>
    </citation>
    <scope>IDENTIFICATION</scope>
    <source>
        <tissue evidence="13">Etiolated seedlings</tissue>
    </source>
</reference>
<dbReference type="STRING" id="3827.A0A1S2Y4S1"/>
<comment type="similarity">
    <text evidence="9">Belongs to the early nodulin-like (ENODL) family.</text>
</comment>
<keyword evidence="5" id="KW-0472">Membrane</keyword>
<evidence type="ECO:0000256" key="9">
    <source>
        <dbReference type="ARBA" id="ARBA00035011"/>
    </source>
</evidence>
<sequence>MAASSSSTSVLLLFLLFGFAASAKDILLGGKTDAWKVPSSESDSLNKWAQSVRFQVGDHLVWKYEAGKDSVLLVSKDDYVNCNISNPIKKYNDGQTKVRFDHAGPYYFISGEKGHCEKGQKLTVVVMSPRGKSITATSPAPSPAEFEGPAIAPTSSATVLQSGGGVLMAIGVIAMLVF</sequence>
<dbReference type="InterPro" id="IPR008972">
    <property type="entry name" value="Cupredoxin"/>
</dbReference>
<dbReference type="PANTHER" id="PTHR33021">
    <property type="entry name" value="BLUE COPPER PROTEIN"/>
    <property type="match status" value="1"/>
</dbReference>
<name>A0A1S2Y4S1_CICAR</name>
<dbReference type="GO" id="GO:0005886">
    <property type="term" value="C:plasma membrane"/>
    <property type="evidence" value="ECO:0007669"/>
    <property type="project" value="UniProtKB-SubCell"/>
</dbReference>
<dbReference type="RefSeq" id="XP_004498804.1">
    <property type="nucleotide sequence ID" value="XM_004498747.3"/>
</dbReference>
<dbReference type="GO" id="GO:0009055">
    <property type="term" value="F:electron transfer activity"/>
    <property type="evidence" value="ECO:0007669"/>
    <property type="project" value="InterPro"/>
</dbReference>
<evidence type="ECO:0000313" key="13">
    <source>
        <dbReference type="RefSeq" id="XP_004498804.1"/>
    </source>
</evidence>
<keyword evidence="12" id="KW-1185">Reference proteome</keyword>
<dbReference type="SUPFAM" id="SSF49503">
    <property type="entry name" value="Cupredoxins"/>
    <property type="match status" value="1"/>
</dbReference>
<keyword evidence="8" id="KW-0449">Lipoprotein</keyword>
<dbReference type="PROSITE" id="PS51485">
    <property type="entry name" value="PHYTOCYANIN"/>
    <property type="match status" value="1"/>
</dbReference>
<proteinExistence type="inferred from homology"/>
<evidence type="ECO:0000256" key="3">
    <source>
        <dbReference type="ARBA" id="ARBA00022622"/>
    </source>
</evidence>
<evidence type="ECO:0000256" key="6">
    <source>
        <dbReference type="ARBA" id="ARBA00023157"/>
    </source>
</evidence>
<dbReference type="InterPro" id="IPR041846">
    <property type="entry name" value="ENL_dom"/>
</dbReference>
<evidence type="ECO:0000256" key="10">
    <source>
        <dbReference type="SAM" id="SignalP"/>
    </source>
</evidence>
<keyword evidence="6" id="KW-1015">Disulfide bond</keyword>
<dbReference type="eggNOG" id="ENOG502RZS4">
    <property type="taxonomic scope" value="Eukaryota"/>
</dbReference>
<evidence type="ECO:0000256" key="8">
    <source>
        <dbReference type="ARBA" id="ARBA00023288"/>
    </source>
</evidence>
<keyword evidence="3" id="KW-0336">GPI-anchor</keyword>
<dbReference type="GeneID" id="101505878"/>
<dbReference type="PANTHER" id="PTHR33021:SF197">
    <property type="entry name" value="EARLY NODULIN-LIKE PROTEIN 13"/>
    <property type="match status" value="1"/>
</dbReference>
<accession>A0A1S2Y4S1</accession>
<evidence type="ECO:0000256" key="2">
    <source>
        <dbReference type="ARBA" id="ARBA00022475"/>
    </source>
</evidence>
<feature type="domain" description="Phytocyanin" evidence="11">
    <location>
        <begin position="24"/>
        <end position="128"/>
    </location>
</feature>
<reference evidence="12" key="1">
    <citation type="journal article" date="2013" name="Nat. Biotechnol.">
        <title>Draft genome sequence of chickpea (Cicer arietinum) provides a resource for trait improvement.</title>
        <authorList>
            <person name="Varshney R.K."/>
            <person name="Song C."/>
            <person name="Saxena R.K."/>
            <person name="Azam S."/>
            <person name="Yu S."/>
            <person name="Sharpe A.G."/>
            <person name="Cannon S."/>
            <person name="Baek J."/>
            <person name="Rosen B.D."/>
            <person name="Tar'an B."/>
            <person name="Millan T."/>
            <person name="Zhang X."/>
            <person name="Ramsay L.D."/>
            <person name="Iwata A."/>
            <person name="Wang Y."/>
            <person name="Nelson W."/>
            <person name="Farmer A.D."/>
            <person name="Gaur P.M."/>
            <person name="Soderlund C."/>
            <person name="Penmetsa R.V."/>
            <person name="Xu C."/>
            <person name="Bharti A.K."/>
            <person name="He W."/>
            <person name="Winter P."/>
            <person name="Zhao S."/>
            <person name="Hane J.K."/>
            <person name="Carrasquilla-Garcia N."/>
            <person name="Condie J.A."/>
            <person name="Upadhyaya H.D."/>
            <person name="Luo M.C."/>
            <person name="Thudi M."/>
            <person name="Gowda C.L."/>
            <person name="Singh N.P."/>
            <person name="Lichtenzveig J."/>
            <person name="Gali K.K."/>
            <person name="Rubio J."/>
            <person name="Nadarajan N."/>
            <person name="Dolezel J."/>
            <person name="Bansal K.C."/>
            <person name="Xu X."/>
            <person name="Edwards D."/>
            <person name="Zhang G."/>
            <person name="Kahl G."/>
            <person name="Gil J."/>
            <person name="Singh K.B."/>
            <person name="Datta S.K."/>
            <person name="Jackson S.A."/>
            <person name="Wang J."/>
            <person name="Cook D.R."/>
        </authorList>
    </citation>
    <scope>NUCLEOTIDE SEQUENCE [LARGE SCALE GENOMIC DNA]</scope>
    <source>
        <strain evidence="12">cv. CDC Frontier</strain>
    </source>
</reference>
<feature type="signal peptide" evidence="10">
    <location>
        <begin position="1"/>
        <end position="23"/>
    </location>
</feature>
<dbReference type="Proteomes" id="UP000087171">
    <property type="component" value="Chromosome Ca4"/>
</dbReference>
<dbReference type="FunFam" id="2.60.40.420:FF:000069">
    <property type="entry name" value="Early nodulin-like protein 1"/>
    <property type="match status" value="1"/>
</dbReference>
<dbReference type="Pfam" id="PF02298">
    <property type="entry name" value="Cu_bind_like"/>
    <property type="match status" value="1"/>
</dbReference>
<evidence type="ECO:0000256" key="7">
    <source>
        <dbReference type="ARBA" id="ARBA00023180"/>
    </source>
</evidence>
<gene>
    <name evidence="13" type="primary">LOC101505878</name>
</gene>
<evidence type="ECO:0000256" key="5">
    <source>
        <dbReference type="ARBA" id="ARBA00023136"/>
    </source>
</evidence>
<keyword evidence="2" id="KW-1003">Cell membrane</keyword>
<dbReference type="GO" id="GO:0098552">
    <property type="term" value="C:side of membrane"/>
    <property type="evidence" value="ECO:0007669"/>
    <property type="project" value="UniProtKB-KW"/>
</dbReference>